<organism evidence="2 3">
    <name type="scientific">Rangifer tarandus platyrhynchus</name>
    <name type="common">Svalbard reindeer</name>
    <dbReference type="NCBI Taxonomy" id="3082113"/>
    <lineage>
        <taxon>Eukaryota</taxon>
        <taxon>Metazoa</taxon>
        <taxon>Chordata</taxon>
        <taxon>Craniata</taxon>
        <taxon>Vertebrata</taxon>
        <taxon>Euteleostomi</taxon>
        <taxon>Mammalia</taxon>
        <taxon>Eutheria</taxon>
        <taxon>Laurasiatheria</taxon>
        <taxon>Artiodactyla</taxon>
        <taxon>Ruminantia</taxon>
        <taxon>Pecora</taxon>
        <taxon>Cervidae</taxon>
        <taxon>Odocoileinae</taxon>
        <taxon>Rangifer</taxon>
    </lineage>
</organism>
<feature type="region of interest" description="Disordered" evidence="1">
    <location>
        <begin position="145"/>
        <end position="181"/>
    </location>
</feature>
<feature type="region of interest" description="Disordered" evidence="1">
    <location>
        <begin position="195"/>
        <end position="263"/>
    </location>
</feature>
<keyword evidence="3" id="KW-1185">Reference proteome</keyword>
<evidence type="ECO:0000256" key="1">
    <source>
        <dbReference type="SAM" id="MobiDB-lite"/>
    </source>
</evidence>
<proteinExistence type="predicted"/>
<gene>
    <name evidence="2" type="ORF">MRATA1EN1_LOCUS4425</name>
</gene>
<feature type="compositionally biased region" description="Basic and acidic residues" evidence="1">
    <location>
        <begin position="201"/>
        <end position="213"/>
    </location>
</feature>
<sequence length="361" mass="38592">MKLSVSSPLPEAQAPAKTNVQDTCLLPIEEVEELGFKPRLPYSWVVLLTPTPYILRGVPVRLRFGPCLLPLCPAPFPLRSVGYPVFTEGDLYIFQRNVTLDTQLLLLDCATYLKLVPPASGGHPHHRLRIFISLSPLALGTTCGLGSQEPSRASAPHSAVRGCGGLHQAGPESSEEQRSTHTRLIVTREATYAAVSAQLQRPRETSQPQERDAPPPGPTRPRTQPSGVTQLAPRPGAGPDEQQKKRSNPPSRGCPQLPRRAAPPLPEAALGAAIAGPAEPGGGGCGSQAAPALGVAPPPPRLCACALRYFARPGSPRGLDPENSPARRSWHPDQWGSFFGRNQLPCVLPQPLSVQPRALVK</sequence>
<evidence type="ECO:0000313" key="2">
    <source>
        <dbReference type="EMBL" id="CAI9155463.1"/>
    </source>
</evidence>
<accession>A0ABN8Y4R6</accession>
<reference evidence="2" key="1">
    <citation type="submission" date="2023-04" db="EMBL/GenBank/DDBJ databases">
        <authorList>
            <consortium name="ELIXIR-Norway"/>
        </authorList>
    </citation>
    <scope>NUCLEOTIDE SEQUENCE [LARGE SCALE GENOMIC DNA]</scope>
</reference>
<dbReference type="Proteomes" id="UP001176941">
    <property type="component" value="Chromosome 12"/>
</dbReference>
<protein>
    <submittedName>
        <fullName evidence="2">Uncharacterized protein</fullName>
    </submittedName>
</protein>
<dbReference type="EMBL" id="OX459948">
    <property type="protein sequence ID" value="CAI9155463.1"/>
    <property type="molecule type" value="Genomic_DNA"/>
</dbReference>
<evidence type="ECO:0000313" key="3">
    <source>
        <dbReference type="Proteomes" id="UP001176941"/>
    </source>
</evidence>
<name>A0ABN8Y4R6_RANTA</name>